<dbReference type="InterPro" id="IPR000432">
    <property type="entry name" value="DNA_mismatch_repair_MutS_C"/>
</dbReference>
<accession>A0A383D353</accession>
<dbReference type="GO" id="GO:0005524">
    <property type="term" value="F:ATP binding"/>
    <property type="evidence" value="ECO:0007669"/>
    <property type="project" value="UniProtKB-KW"/>
</dbReference>
<dbReference type="Pfam" id="PF00488">
    <property type="entry name" value="MutS_V"/>
    <property type="match status" value="1"/>
</dbReference>
<evidence type="ECO:0000256" key="3">
    <source>
        <dbReference type="ARBA" id="ARBA00023125"/>
    </source>
</evidence>
<dbReference type="Gene3D" id="3.40.50.300">
    <property type="entry name" value="P-loop containing nucleotide triphosphate hydrolases"/>
    <property type="match status" value="1"/>
</dbReference>
<feature type="domain" description="DNA mismatch repair proteins mutS family" evidence="5">
    <location>
        <begin position="4"/>
        <end position="20"/>
    </location>
</feature>
<dbReference type="AlphaFoldDB" id="A0A383D353"/>
<dbReference type="SUPFAM" id="SSF52540">
    <property type="entry name" value="P-loop containing nucleoside triphosphate hydrolases"/>
    <property type="match status" value="1"/>
</dbReference>
<dbReference type="GO" id="GO:0140664">
    <property type="term" value="F:ATP-dependent DNA damage sensor activity"/>
    <property type="evidence" value="ECO:0007669"/>
    <property type="project" value="InterPro"/>
</dbReference>
<organism evidence="6">
    <name type="scientific">marine metagenome</name>
    <dbReference type="NCBI Taxonomy" id="408172"/>
    <lineage>
        <taxon>unclassified sequences</taxon>
        <taxon>metagenomes</taxon>
        <taxon>ecological metagenomes</taxon>
    </lineage>
</organism>
<name>A0A383D353_9ZZZZ</name>
<dbReference type="SMART" id="SM00534">
    <property type="entry name" value="MUTSac"/>
    <property type="match status" value="1"/>
</dbReference>
<feature type="non-terminal residue" evidence="6">
    <location>
        <position position="1"/>
    </location>
</feature>
<evidence type="ECO:0000256" key="4">
    <source>
        <dbReference type="SAM" id="Coils"/>
    </source>
</evidence>
<reference evidence="6" key="1">
    <citation type="submission" date="2018-05" db="EMBL/GenBank/DDBJ databases">
        <authorList>
            <person name="Lanie J.A."/>
            <person name="Ng W.-L."/>
            <person name="Kazmierczak K.M."/>
            <person name="Andrzejewski T.M."/>
            <person name="Davidsen T.M."/>
            <person name="Wayne K.J."/>
            <person name="Tettelin H."/>
            <person name="Glass J.I."/>
            <person name="Rusch D."/>
            <person name="Podicherti R."/>
            <person name="Tsui H.-C.T."/>
            <person name="Winkler M.E."/>
        </authorList>
    </citation>
    <scope>NUCLEOTIDE SEQUENCE</scope>
</reference>
<sequence length="237" mass="26304">NSNSLVLLDELGAGTDPTEGAALAKGILEVLLDRKATVVATTHHGELKTLALKNTRIRNASVQFDTKTFQPTFKLEIGFPGESNAFAIAKKFGLDEEVLRKASLEITPDQRTIESTFIQIRSELTSAQELKKQASAIKENLEEEKIKLATQRKEFEDEYSGLLFEAKSAASEIVKKARRILQKTNRLKKSDTANKNIKISTEIQDFSKYLQTIPEPARNDESLGATANFVSTGDRVY</sequence>
<keyword evidence="1" id="KW-0547">Nucleotide-binding</keyword>
<keyword evidence="2" id="KW-0067">ATP-binding</keyword>
<feature type="non-terminal residue" evidence="6">
    <location>
        <position position="237"/>
    </location>
</feature>
<evidence type="ECO:0000256" key="1">
    <source>
        <dbReference type="ARBA" id="ARBA00022741"/>
    </source>
</evidence>
<proteinExistence type="predicted"/>
<dbReference type="GO" id="GO:0030983">
    <property type="term" value="F:mismatched DNA binding"/>
    <property type="evidence" value="ECO:0007669"/>
    <property type="project" value="InterPro"/>
</dbReference>
<dbReference type="InterPro" id="IPR045076">
    <property type="entry name" value="MutS"/>
</dbReference>
<feature type="coiled-coil region" evidence="4">
    <location>
        <begin position="124"/>
        <end position="158"/>
    </location>
</feature>
<dbReference type="InterPro" id="IPR027417">
    <property type="entry name" value="P-loop_NTPase"/>
</dbReference>
<dbReference type="EMBL" id="UINC01213966">
    <property type="protein sequence ID" value="SVE38977.1"/>
    <property type="molecule type" value="Genomic_DNA"/>
</dbReference>
<evidence type="ECO:0000256" key="2">
    <source>
        <dbReference type="ARBA" id="ARBA00022840"/>
    </source>
</evidence>
<protein>
    <recommendedName>
        <fullName evidence="5">DNA mismatch repair proteins mutS family domain-containing protein</fullName>
    </recommendedName>
</protein>
<dbReference type="PANTHER" id="PTHR48466">
    <property type="entry name" value="OS10G0509000 PROTEIN-RELATED"/>
    <property type="match status" value="1"/>
</dbReference>
<gene>
    <name evidence="6" type="ORF">METZ01_LOCUS491831</name>
</gene>
<evidence type="ECO:0000259" key="5">
    <source>
        <dbReference type="PROSITE" id="PS00486"/>
    </source>
</evidence>
<keyword evidence="4" id="KW-0175">Coiled coil</keyword>
<dbReference type="PROSITE" id="PS00486">
    <property type="entry name" value="DNA_MISMATCH_REPAIR_2"/>
    <property type="match status" value="1"/>
</dbReference>
<dbReference type="PANTHER" id="PTHR48466:SF2">
    <property type="entry name" value="OS10G0509000 PROTEIN"/>
    <property type="match status" value="1"/>
</dbReference>
<dbReference type="GO" id="GO:0006298">
    <property type="term" value="P:mismatch repair"/>
    <property type="evidence" value="ECO:0007669"/>
    <property type="project" value="InterPro"/>
</dbReference>
<keyword evidence="3" id="KW-0238">DNA-binding</keyword>
<evidence type="ECO:0000313" key="6">
    <source>
        <dbReference type="EMBL" id="SVE38977.1"/>
    </source>
</evidence>